<reference evidence="4" key="2">
    <citation type="submission" date="2012-11" db="EMBL/GenBank/DDBJ databases">
        <authorList>
            <person name="Kuo A."/>
            <person name="Curtis B.A."/>
            <person name="Tanifuji G."/>
            <person name="Burki F."/>
            <person name="Gruber A."/>
            <person name="Irimia M."/>
            <person name="Maruyama S."/>
            <person name="Arias M.C."/>
            <person name="Ball S.G."/>
            <person name="Gile G.H."/>
            <person name="Hirakawa Y."/>
            <person name="Hopkins J.F."/>
            <person name="Rensing S.A."/>
            <person name="Schmutz J."/>
            <person name="Symeonidi A."/>
            <person name="Elias M."/>
            <person name="Eveleigh R.J."/>
            <person name="Herman E.K."/>
            <person name="Klute M.J."/>
            <person name="Nakayama T."/>
            <person name="Obornik M."/>
            <person name="Reyes-Prieto A."/>
            <person name="Armbrust E.V."/>
            <person name="Aves S.J."/>
            <person name="Beiko R.G."/>
            <person name="Coutinho P."/>
            <person name="Dacks J.B."/>
            <person name="Durnford D.G."/>
            <person name="Fast N.M."/>
            <person name="Green B.R."/>
            <person name="Grisdale C."/>
            <person name="Hempe F."/>
            <person name="Henrissat B."/>
            <person name="Hoppner M.P."/>
            <person name="Ishida K.-I."/>
            <person name="Kim E."/>
            <person name="Koreny L."/>
            <person name="Kroth P.G."/>
            <person name="Liu Y."/>
            <person name="Malik S.-B."/>
            <person name="Maier U.G."/>
            <person name="McRose D."/>
            <person name="Mock T."/>
            <person name="Neilson J.A."/>
            <person name="Onodera N.T."/>
            <person name="Poole A.M."/>
            <person name="Pritham E.J."/>
            <person name="Richards T.A."/>
            <person name="Rocap G."/>
            <person name="Roy S.W."/>
            <person name="Sarai C."/>
            <person name="Schaack S."/>
            <person name="Shirato S."/>
            <person name="Slamovits C.H."/>
            <person name="Spencer D.F."/>
            <person name="Suzuki S."/>
            <person name="Worden A.Z."/>
            <person name="Zauner S."/>
            <person name="Barry K."/>
            <person name="Bell C."/>
            <person name="Bharti A.K."/>
            <person name="Crow J.A."/>
            <person name="Grimwood J."/>
            <person name="Kramer R."/>
            <person name="Lindquist E."/>
            <person name="Lucas S."/>
            <person name="Salamov A."/>
            <person name="McFadden G.I."/>
            <person name="Lane C.E."/>
            <person name="Keeling P.J."/>
            <person name="Gray M.W."/>
            <person name="Grigoriev I.V."/>
            <person name="Archibald J.M."/>
        </authorList>
    </citation>
    <scope>NUCLEOTIDE SEQUENCE</scope>
    <source>
        <strain evidence="4">CCMP2712</strain>
    </source>
</reference>
<dbReference type="EnsemblProtists" id="EKX40168">
    <property type="protein sequence ID" value="EKX40168"/>
    <property type="gene ID" value="GUITHDRAFT_113648"/>
</dbReference>
<dbReference type="HOGENOM" id="CLU_1269005_0_0_1"/>
<feature type="compositionally biased region" description="Basic residues" evidence="1">
    <location>
        <begin position="55"/>
        <end position="66"/>
    </location>
</feature>
<dbReference type="CDD" id="cd11537">
    <property type="entry name" value="NTP-PPase_RS21-C6_like"/>
    <property type="match status" value="1"/>
</dbReference>
<evidence type="ECO:0000313" key="2">
    <source>
        <dbReference type="EMBL" id="EKX40168.1"/>
    </source>
</evidence>
<accession>L1IV90</accession>
<dbReference type="PaxDb" id="55529-EKX40168"/>
<dbReference type="GO" id="GO:0042262">
    <property type="term" value="P:DNA protection"/>
    <property type="evidence" value="ECO:0007669"/>
    <property type="project" value="TreeGrafter"/>
</dbReference>
<proteinExistence type="predicted"/>
<protein>
    <recommendedName>
        <fullName evidence="5">dCTP pyrophosphatase 1</fullName>
    </recommendedName>
</protein>
<dbReference type="InterPro" id="IPR052555">
    <property type="entry name" value="dCTP_Pyrophosphatase"/>
</dbReference>
<dbReference type="InterPro" id="IPR025984">
    <property type="entry name" value="DCTPP"/>
</dbReference>
<feature type="region of interest" description="Disordered" evidence="1">
    <location>
        <begin position="46"/>
        <end position="94"/>
    </location>
</feature>
<dbReference type="PANTHER" id="PTHR46523">
    <property type="entry name" value="DCTP PYROPHOSPHATASE 1"/>
    <property type="match status" value="1"/>
</dbReference>
<evidence type="ECO:0000256" key="1">
    <source>
        <dbReference type="SAM" id="MobiDB-lite"/>
    </source>
</evidence>
<name>L1IV90_GUITC</name>
<dbReference type="OrthoDB" id="411123at2759"/>
<dbReference type="Gene3D" id="1.10.287.1080">
    <property type="entry name" value="MazG-like"/>
    <property type="match status" value="1"/>
</dbReference>
<dbReference type="RefSeq" id="XP_005827148.1">
    <property type="nucleotide sequence ID" value="XM_005827091.1"/>
</dbReference>
<gene>
    <name evidence="2" type="ORF">GUITHDRAFT_113648</name>
</gene>
<dbReference type="EMBL" id="JH993033">
    <property type="protein sequence ID" value="EKX40168.1"/>
    <property type="molecule type" value="Genomic_DNA"/>
</dbReference>
<dbReference type="eggNOG" id="ENOG502S210">
    <property type="taxonomic scope" value="Eukaryota"/>
</dbReference>
<dbReference type="GO" id="GO:0005829">
    <property type="term" value="C:cytosol"/>
    <property type="evidence" value="ECO:0007669"/>
    <property type="project" value="TreeGrafter"/>
</dbReference>
<dbReference type="STRING" id="905079.L1IV90"/>
<dbReference type="Pfam" id="PF12643">
    <property type="entry name" value="MazG-like"/>
    <property type="match status" value="1"/>
</dbReference>
<dbReference type="AlphaFoldDB" id="L1IV90"/>
<sequence>MNKADRKALDRLSQHNWAGLRERCNRKLQGTGRKAFSMKQVRSMVLDASTTPHLRPVKAKTSRTRSHGGGSKEDALHPSPSTGRAPDGARQGGWDPSVSLESLRVLQQRFASERNWDQHHLPRSLALALVGEVGELCECFQWKRDCGANPGLPSWSAEERVHVGEEMSDVLLYLIRLADRCEVDLSTAVLAKIEKNGKKYPASLVKGSSAKYTAYQKD</sequence>
<dbReference type="PANTHER" id="PTHR46523:SF1">
    <property type="entry name" value="DCTP PYROPHOSPHATASE 1"/>
    <property type="match status" value="1"/>
</dbReference>
<dbReference type="GO" id="GO:0006253">
    <property type="term" value="P:dCTP catabolic process"/>
    <property type="evidence" value="ECO:0007669"/>
    <property type="project" value="TreeGrafter"/>
</dbReference>
<keyword evidence="4" id="KW-1185">Reference proteome</keyword>
<dbReference type="GO" id="GO:0047840">
    <property type="term" value="F:dCTP diphosphatase activity"/>
    <property type="evidence" value="ECO:0007669"/>
    <property type="project" value="TreeGrafter"/>
</dbReference>
<dbReference type="Proteomes" id="UP000011087">
    <property type="component" value="Unassembled WGS sequence"/>
</dbReference>
<dbReference type="GeneID" id="17296942"/>
<dbReference type="SUPFAM" id="SSF101386">
    <property type="entry name" value="all-alpha NTP pyrophosphatases"/>
    <property type="match status" value="1"/>
</dbReference>
<dbReference type="KEGG" id="gtt:GUITHDRAFT_113648"/>
<evidence type="ECO:0008006" key="5">
    <source>
        <dbReference type="Google" id="ProtNLM"/>
    </source>
</evidence>
<reference evidence="2 4" key="1">
    <citation type="journal article" date="2012" name="Nature">
        <title>Algal genomes reveal evolutionary mosaicism and the fate of nucleomorphs.</title>
        <authorList>
            <consortium name="DOE Joint Genome Institute"/>
            <person name="Curtis B.A."/>
            <person name="Tanifuji G."/>
            <person name="Burki F."/>
            <person name="Gruber A."/>
            <person name="Irimia M."/>
            <person name="Maruyama S."/>
            <person name="Arias M.C."/>
            <person name="Ball S.G."/>
            <person name="Gile G.H."/>
            <person name="Hirakawa Y."/>
            <person name="Hopkins J.F."/>
            <person name="Kuo A."/>
            <person name="Rensing S.A."/>
            <person name="Schmutz J."/>
            <person name="Symeonidi A."/>
            <person name="Elias M."/>
            <person name="Eveleigh R.J."/>
            <person name="Herman E.K."/>
            <person name="Klute M.J."/>
            <person name="Nakayama T."/>
            <person name="Obornik M."/>
            <person name="Reyes-Prieto A."/>
            <person name="Armbrust E.V."/>
            <person name="Aves S.J."/>
            <person name="Beiko R.G."/>
            <person name="Coutinho P."/>
            <person name="Dacks J.B."/>
            <person name="Durnford D.G."/>
            <person name="Fast N.M."/>
            <person name="Green B.R."/>
            <person name="Grisdale C.J."/>
            <person name="Hempel F."/>
            <person name="Henrissat B."/>
            <person name="Hoppner M.P."/>
            <person name="Ishida K."/>
            <person name="Kim E."/>
            <person name="Koreny L."/>
            <person name="Kroth P.G."/>
            <person name="Liu Y."/>
            <person name="Malik S.B."/>
            <person name="Maier U.G."/>
            <person name="McRose D."/>
            <person name="Mock T."/>
            <person name="Neilson J.A."/>
            <person name="Onodera N.T."/>
            <person name="Poole A.M."/>
            <person name="Pritham E.J."/>
            <person name="Richards T.A."/>
            <person name="Rocap G."/>
            <person name="Roy S.W."/>
            <person name="Sarai C."/>
            <person name="Schaack S."/>
            <person name="Shirato S."/>
            <person name="Slamovits C.H."/>
            <person name="Spencer D.F."/>
            <person name="Suzuki S."/>
            <person name="Worden A.Z."/>
            <person name="Zauner S."/>
            <person name="Barry K."/>
            <person name="Bell C."/>
            <person name="Bharti A.K."/>
            <person name="Crow J.A."/>
            <person name="Grimwood J."/>
            <person name="Kramer R."/>
            <person name="Lindquist E."/>
            <person name="Lucas S."/>
            <person name="Salamov A."/>
            <person name="McFadden G.I."/>
            <person name="Lane C.E."/>
            <person name="Keeling P.J."/>
            <person name="Gray M.W."/>
            <person name="Grigoriev I.V."/>
            <person name="Archibald J.M."/>
        </authorList>
    </citation>
    <scope>NUCLEOTIDE SEQUENCE</scope>
    <source>
        <strain evidence="2 4">CCMP2712</strain>
    </source>
</reference>
<evidence type="ECO:0000313" key="4">
    <source>
        <dbReference type="Proteomes" id="UP000011087"/>
    </source>
</evidence>
<organism evidence="2">
    <name type="scientific">Guillardia theta (strain CCMP2712)</name>
    <name type="common">Cryptophyte</name>
    <dbReference type="NCBI Taxonomy" id="905079"/>
    <lineage>
        <taxon>Eukaryota</taxon>
        <taxon>Cryptophyceae</taxon>
        <taxon>Pyrenomonadales</taxon>
        <taxon>Geminigeraceae</taxon>
        <taxon>Guillardia</taxon>
    </lineage>
</organism>
<evidence type="ECO:0000313" key="3">
    <source>
        <dbReference type="EnsemblProtists" id="EKX40168"/>
    </source>
</evidence>
<reference evidence="3" key="3">
    <citation type="submission" date="2016-03" db="UniProtKB">
        <authorList>
            <consortium name="EnsemblProtists"/>
        </authorList>
    </citation>
    <scope>IDENTIFICATION</scope>
</reference>